<evidence type="ECO:0000313" key="3">
    <source>
        <dbReference type="Proteomes" id="UP000044841"/>
    </source>
</evidence>
<protein>
    <submittedName>
        <fullName evidence="2">Uncharacterized protein</fullName>
    </submittedName>
</protein>
<evidence type="ECO:0000313" key="2">
    <source>
        <dbReference type="EMBL" id="CUA68309.1"/>
    </source>
</evidence>
<dbReference type="EMBL" id="CYGV01000380">
    <property type="protein sequence ID" value="CUA68309.1"/>
    <property type="molecule type" value="Genomic_DNA"/>
</dbReference>
<sequence>MIFLRSLCLAVAAISVLAQQSHPEKRGMVKVFLKSGVRDAPSAYDSTIHKINYYRGLTTDTMAGPKSDREAKLVSITAGVLDVVKTYSRDFEANLSLLDLVNIGNSGQMPEFGNQLYIILRSCKGIHNETLYNNIRAISTEVDGLGSFMAQKLPSLLSGIIVPVFAKYSNRIDAIEKTTMPRKAA</sequence>
<reference evidence="2 3" key="1">
    <citation type="submission" date="2015-07" db="EMBL/GenBank/DDBJ databases">
        <authorList>
            <person name="Noorani M."/>
        </authorList>
    </citation>
    <scope>NUCLEOTIDE SEQUENCE [LARGE SCALE GENOMIC DNA]</scope>
    <source>
        <strain evidence="2">BBA 69670</strain>
    </source>
</reference>
<gene>
    <name evidence="2" type="ORF">RSOLAG22IIIB_07837</name>
</gene>
<dbReference type="AlphaFoldDB" id="A0A0K6FQP2"/>
<evidence type="ECO:0000256" key="1">
    <source>
        <dbReference type="SAM" id="SignalP"/>
    </source>
</evidence>
<feature type="chain" id="PRO_5005502392" evidence="1">
    <location>
        <begin position="19"/>
        <end position="185"/>
    </location>
</feature>
<dbReference type="Proteomes" id="UP000044841">
    <property type="component" value="Unassembled WGS sequence"/>
</dbReference>
<proteinExistence type="predicted"/>
<keyword evidence="3" id="KW-1185">Reference proteome</keyword>
<keyword evidence="1" id="KW-0732">Signal</keyword>
<feature type="signal peptide" evidence="1">
    <location>
        <begin position="1"/>
        <end position="18"/>
    </location>
</feature>
<name>A0A0K6FQP2_9AGAM</name>
<organism evidence="2 3">
    <name type="scientific">Rhizoctonia solani</name>
    <dbReference type="NCBI Taxonomy" id="456999"/>
    <lineage>
        <taxon>Eukaryota</taxon>
        <taxon>Fungi</taxon>
        <taxon>Dikarya</taxon>
        <taxon>Basidiomycota</taxon>
        <taxon>Agaricomycotina</taxon>
        <taxon>Agaricomycetes</taxon>
        <taxon>Cantharellales</taxon>
        <taxon>Ceratobasidiaceae</taxon>
        <taxon>Rhizoctonia</taxon>
    </lineage>
</organism>
<accession>A0A0K6FQP2</accession>